<keyword evidence="2" id="KW-1185">Reference proteome</keyword>
<protein>
    <submittedName>
        <fullName evidence="1">Uncharacterized protein</fullName>
    </submittedName>
</protein>
<reference evidence="1 2" key="1">
    <citation type="submission" date="2024-01" db="EMBL/GenBank/DDBJ databases">
        <title>Genome assemblies of Stephania.</title>
        <authorList>
            <person name="Yang L."/>
        </authorList>
    </citation>
    <scope>NUCLEOTIDE SEQUENCE [LARGE SCALE GENOMIC DNA]</scope>
    <source>
        <strain evidence="1">JXDWG</strain>
        <tissue evidence="1">Leaf</tissue>
    </source>
</reference>
<dbReference type="Proteomes" id="UP001419268">
    <property type="component" value="Unassembled WGS sequence"/>
</dbReference>
<evidence type="ECO:0000313" key="1">
    <source>
        <dbReference type="EMBL" id="KAK9094303.1"/>
    </source>
</evidence>
<proteinExistence type="predicted"/>
<accession>A0AAP0HML3</accession>
<dbReference type="AlphaFoldDB" id="A0AAP0HML3"/>
<sequence length="183" mass="20521">MEVGSGSKDCEIEISSPQSACSSPDQVSPNNVQFGNFWSQNVSIKLDKTNFLILQAIIVSFVEGQDLDGFLFGTFACPCNLLVDGTANSEFKKWYILNRKLSSWLVNTLSPVVAAQVISPHYHNASFELWITIQNYCAINKKSQIQVLKKNSQHKEGRDVYDKVIDKDEGVSGWYVHYRGSYG</sequence>
<comment type="caution">
    <text evidence="1">The sequence shown here is derived from an EMBL/GenBank/DDBJ whole genome shotgun (WGS) entry which is preliminary data.</text>
</comment>
<dbReference type="PANTHER" id="PTHR47481">
    <property type="match status" value="1"/>
</dbReference>
<dbReference type="PANTHER" id="PTHR47481:SF31">
    <property type="entry name" value="OS01G0873500 PROTEIN"/>
    <property type="match status" value="1"/>
</dbReference>
<name>A0AAP0HML3_9MAGN</name>
<gene>
    <name evidence="1" type="ORF">Scep_025772</name>
</gene>
<evidence type="ECO:0000313" key="2">
    <source>
        <dbReference type="Proteomes" id="UP001419268"/>
    </source>
</evidence>
<organism evidence="1 2">
    <name type="scientific">Stephania cephalantha</name>
    <dbReference type="NCBI Taxonomy" id="152367"/>
    <lineage>
        <taxon>Eukaryota</taxon>
        <taxon>Viridiplantae</taxon>
        <taxon>Streptophyta</taxon>
        <taxon>Embryophyta</taxon>
        <taxon>Tracheophyta</taxon>
        <taxon>Spermatophyta</taxon>
        <taxon>Magnoliopsida</taxon>
        <taxon>Ranunculales</taxon>
        <taxon>Menispermaceae</taxon>
        <taxon>Menispermoideae</taxon>
        <taxon>Cissampelideae</taxon>
        <taxon>Stephania</taxon>
    </lineage>
</organism>
<dbReference type="EMBL" id="JBBNAG010000011">
    <property type="protein sequence ID" value="KAK9094303.1"/>
    <property type="molecule type" value="Genomic_DNA"/>
</dbReference>